<accession>A0A346PG49</accession>
<protein>
    <submittedName>
        <fullName evidence="2">Uncharacterized protein</fullName>
    </submittedName>
</protein>
<dbReference type="RefSeq" id="WP_117364561.1">
    <property type="nucleotide sequence ID" value="NZ_CP024047.1"/>
</dbReference>
<evidence type="ECO:0000313" key="3">
    <source>
        <dbReference type="Proteomes" id="UP000258707"/>
    </source>
</evidence>
<dbReference type="AlphaFoldDB" id="A0A346PG49"/>
<dbReference type="Proteomes" id="UP000258707">
    <property type="component" value="Chromosome"/>
</dbReference>
<reference evidence="3" key="1">
    <citation type="submission" date="2017-10" db="EMBL/GenBank/DDBJ databases">
        <title>Phenotypic and genomic properties of facultatively anaerobic sulfur-reducing natronoarchaea from hypersaline soda lakes.</title>
        <authorList>
            <person name="Sorokin D.Y."/>
            <person name="Kublanov I.V."/>
            <person name="Roman P."/>
            <person name="Sinninghe Damste J.S."/>
            <person name="Golyshin P.N."/>
            <person name="Rojo D."/>
            <person name="Ciordia S."/>
            <person name="Mena Md.C."/>
            <person name="Ferrer M."/>
            <person name="Messina E."/>
            <person name="Smedile F."/>
            <person name="La Spada G."/>
            <person name="La Cono V."/>
            <person name="Yakimov M.M."/>
        </authorList>
    </citation>
    <scope>NUCLEOTIDE SEQUENCE [LARGE SCALE GENOMIC DNA]</scope>
    <source>
        <strain evidence="3">AArc1</strain>
    </source>
</reference>
<feature type="transmembrane region" description="Helical" evidence="1">
    <location>
        <begin position="86"/>
        <end position="106"/>
    </location>
</feature>
<feature type="transmembrane region" description="Helical" evidence="1">
    <location>
        <begin position="113"/>
        <end position="136"/>
    </location>
</feature>
<gene>
    <name evidence="2" type="ORF">AArc1_2178</name>
</gene>
<proteinExistence type="predicted"/>
<evidence type="ECO:0000313" key="2">
    <source>
        <dbReference type="EMBL" id="AXR78494.1"/>
    </source>
</evidence>
<name>A0A346PG49_9EURY</name>
<dbReference type="EMBL" id="CP024047">
    <property type="protein sequence ID" value="AXR78494.1"/>
    <property type="molecule type" value="Genomic_DNA"/>
</dbReference>
<keyword evidence="1" id="KW-1133">Transmembrane helix</keyword>
<dbReference type="GeneID" id="37638965"/>
<organism evidence="2 3">
    <name type="scientific">Natrarchaeobaculum sulfurireducens</name>
    <dbReference type="NCBI Taxonomy" id="2044521"/>
    <lineage>
        <taxon>Archaea</taxon>
        <taxon>Methanobacteriati</taxon>
        <taxon>Methanobacteriota</taxon>
        <taxon>Stenosarchaea group</taxon>
        <taxon>Halobacteria</taxon>
        <taxon>Halobacteriales</taxon>
        <taxon>Natrialbaceae</taxon>
        <taxon>Natrarchaeobaculum</taxon>
    </lineage>
</organism>
<keyword evidence="1" id="KW-0812">Transmembrane</keyword>
<sequence length="182" mass="19570">MQDIQKSQQEALQSYLSKSESMIDAHAFSKELSGEKAIQYIYLLTSSRFLTFEQRLKSGSTTVESTFLDTLGSVEIEHVESEEPDMTTIVIGGVLLVVGVLSFGMLGQADGTVTALLLLIGIGAAAIGIFLLAGAFNTEDGTVTVTMRTIEGETVEHFSLSEDHLEFAESISKTAANSHSSR</sequence>
<evidence type="ECO:0000256" key="1">
    <source>
        <dbReference type="SAM" id="Phobius"/>
    </source>
</evidence>
<keyword evidence="1" id="KW-0472">Membrane</keyword>
<dbReference type="KEGG" id="nan:AArc1_2178"/>